<dbReference type="InterPro" id="IPR011990">
    <property type="entry name" value="TPR-like_helical_dom_sf"/>
</dbReference>
<feature type="domain" description="SusD-like N-terminal" evidence="7">
    <location>
        <begin position="31"/>
        <end position="202"/>
    </location>
</feature>
<evidence type="ECO:0000313" key="8">
    <source>
        <dbReference type="EMBL" id="ERJ60463.1"/>
    </source>
</evidence>
<keyword evidence="5" id="KW-0998">Cell outer membrane</keyword>
<evidence type="ECO:0000259" key="6">
    <source>
        <dbReference type="Pfam" id="PF07980"/>
    </source>
</evidence>
<dbReference type="EMBL" id="ATDL01000005">
    <property type="protein sequence ID" value="ERJ60463.1"/>
    <property type="molecule type" value="Genomic_DNA"/>
</dbReference>
<dbReference type="Gene3D" id="1.25.40.390">
    <property type="match status" value="1"/>
</dbReference>
<dbReference type="InterPro" id="IPR033985">
    <property type="entry name" value="SusD-like_N"/>
</dbReference>
<evidence type="ECO:0000313" key="9">
    <source>
        <dbReference type="Proteomes" id="UP000016584"/>
    </source>
</evidence>
<protein>
    <recommendedName>
        <fullName evidence="10">RagB/SusD family nutrient uptake outer membrane protein</fullName>
    </recommendedName>
</protein>
<dbReference type="PATRIC" id="fig|1346330.5.peg.956"/>
<dbReference type="SUPFAM" id="SSF48452">
    <property type="entry name" value="TPR-like"/>
    <property type="match status" value="1"/>
</dbReference>
<evidence type="ECO:0000256" key="2">
    <source>
        <dbReference type="ARBA" id="ARBA00006275"/>
    </source>
</evidence>
<keyword evidence="3" id="KW-0732">Signal</keyword>
<comment type="subcellular location">
    <subcellularLocation>
        <location evidence="1">Cell outer membrane</location>
    </subcellularLocation>
</comment>
<proteinExistence type="inferred from homology"/>
<evidence type="ECO:0000259" key="7">
    <source>
        <dbReference type="Pfam" id="PF14322"/>
    </source>
</evidence>
<dbReference type="InterPro" id="IPR012944">
    <property type="entry name" value="SusD_RagB_dom"/>
</dbReference>
<dbReference type="Proteomes" id="UP000016584">
    <property type="component" value="Unassembled WGS sequence"/>
</dbReference>
<organism evidence="8 9">
    <name type="scientific">Sphingobacterium paucimobilis HER1398</name>
    <dbReference type="NCBI Taxonomy" id="1346330"/>
    <lineage>
        <taxon>Bacteria</taxon>
        <taxon>Pseudomonadati</taxon>
        <taxon>Bacteroidota</taxon>
        <taxon>Sphingobacteriia</taxon>
        <taxon>Sphingobacteriales</taxon>
        <taxon>Sphingobacteriaceae</taxon>
        <taxon>Sphingobacterium</taxon>
    </lineage>
</organism>
<comment type="caution">
    <text evidence="8">The sequence shown here is derived from an EMBL/GenBank/DDBJ whole genome shotgun (WGS) entry which is preliminary data.</text>
</comment>
<feature type="domain" description="RagB/SusD" evidence="6">
    <location>
        <begin position="258"/>
        <end position="397"/>
    </location>
</feature>
<reference evidence="8 9" key="1">
    <citation type="journal article" date="2013" name="Genome Announc.">
        <title>The Draft Genome Sequence of Sphingomonas paucimobilis Strain HER1398 (Proteobacteria), Host to the Giant PAU Phage, Indicates That It Is a Member of the Genus Sphingobacterium (Bacteroidetes).</title>
        <authorList>
            <person name="White R.A.III."/>
            <person name="Suttle C.A."/>
        </authorList>
    </citation>
    <scope>NUCLEOTIDE SEQUENCE [LARGE SCALE GENOMIC DNA]</scope>
    <source>
        <strain evidence="8 9">HER1398</strain>
    </source>
</reference>
<accession>U2JCQ9</accession>
<dbReference type="CDD" id="cd08977">
    <property type="entry name" value="SusD"/>
    <property type="match status" value="1"/>
</dbReference>
<keyword evidence="9" id="KW-1185">Reference proteome</keyword>
<dbReference type="AlphaFoldDB" id="U2JCQ9"/>
<dbReference type="Pfam" id="PF07980">
    <property type="entry name" value="SusD_RagB"/>
    <property type="match status" value="1"/>
</dbReference>
<comment type="similarity">
    <text evidence="2">Belongs to the SusD family.</text>
</comment>
<evidence type="ECO:0000256" key="5">
    <source>
        <dbReference type="ARBA" id="ARBA00023237"/>
    </source>
</evidence>
<evidence type="ECO:0008006" key="10">
    <source>
        <dbReference type="Google" id="ProtNLM"/>
    </source>
</evidence>
<dbReference type="GO" id="GO:0009279">
    <property type="term" value="C:cell outer membrane"/>
    <property type="evidence" value="ECO:0007669"/>
    <property type="project" value="UniProtKB-SubCell"/>
</dbReference>
<evidence type="ECO:0000256" key="1">
    <source>
        <dbReference type="ARBA" id="ARBA00004442"/>
    </source>
</evidence>
<evidence type="ECO:0000256" key="3">
    <source>
        <dbReference type="ARBA" id="ARBA00022729"/>
    </source>
</evidence>
<dbReference type="eggNOG" id="COG0446">
    <property type="taxonomic scope" value="Bacteria"/>
</dbReference>
<evidence type="ECO:0000256" key="4">
    <source>
        <dbReference type="ARBA" id="ARBA00023136"/>
    </source>
</evidence>
<keyword evidence="4" id="KW-0472">Membrane</keyword>
<name>U2JCQ9_9SPHI</name>
<dbReference type="Pfam" id="PF14322">
    <property type="entry name" value="SusD-like_3"/>
    <property type="match status" value="1"/>
</dbReference>
<gene>
    <name evidence="8" type="ORF">M472_17055</name>
</gene>
<dbReference type="STRING" id="1346330.M472_17055"/>
<sequence>MLTLSSCKDVLNLYPTSAVTPGNITEKDIVPLTNGIYNTAQNNAGSESYILFDLVGGNLINSSAGSGSAIIPFIENILRPENGILKTGWNGYYRAIYYANTAIQSVEDLPSSTNKNTLLGTAYFFRALTYYNLVTRWGGVPLLTVTSDAKIPRNSEAEVWTQIEQDLSLAMQLLPSFNRAKAKSYFYVSSEAAKALMARVKLMRGDKPTAAILAEEIITSGTFQLDDYSKIFRGQDNTETIFSFANILEESSVNLSGQFFYTYSHSTGGSYVYKPTNEAMNLYTSGDNRKDYSATTYNSLNIVNKFPSGQAGRDPLIIIRLSEMFLISAEAKGHINGIGRLNDLRSKRGLTTTTTANETHFLDLILEERRKELYAEGFRYYDLVRTNRLTSTLGISDHYKKFPIPSDELMLNNQLEPNEGYSN</sequence>